<feature type="domain" description="Cytochrome c" evidence="7">
    <location>
        <begin position="65"/>
        <end position="168"/>
    </location>
</feature>
<dbReference type="PROSITE" id="PS51007">
    <property type="entry name" value="CYTC"/>
    <property type="match status" value="3"/>
</dbReference>
<feature type="binding site" description="covalent" evidence="4">
    <location>
        <position position="82"/>
    </location>
    <ligand>
        <name>heme c</name>
        <dbReference type="ChEBI" id="CHEBI:61717"/>
        <label>1</label>
    </ligand>
</feature>
<feature type="binding site" description="covalent" evidence="4">
    <location>
        <position position="228"/>
    </location>
    <ligand>
        <name>heme c</name>
        <dbReference type="ChEBI" id="CHEBI:61717"/>
        <label>2</label>
    </ligand>
</feature>
<feature type="binding site" description="covalent" evidence="4">
    <location>
        <position position="352"/>
    </location>
    <ligand>
        <name>heme c</name>
        <dbReference type="ChEBI" id="CHEBI:61717"/>
        <label>3</label>
    </ligand>
</feature>
<dbReference type="GO" id="GO:0016614">
    <property type="term" value="F:oxidoreductase activity, acting on CH-OH group of donors"/>
    <property type="evidence" value="ECO:0007669"/>
    <property type="project" value="InterPro"/>
</dbReference>
<dbReference type="Pfam" id="PF00034">
    <property type="entry name" value="Cytochrom_C"/>
    <property type="match status" value="2"/>
</dbReference>
<dbReference type="PANTHER" id="PTHR35008">
    <property type="entry name" value="BLL4482 PROTEIN-RELATED"/>
    <property type="match status" value="1"/>
</dbReference>
<keyword evidence="6" id="KW-0812">Transmembrane</keyword>
<evidence type="ECO:0000313" key="8">
    <source>
        <dbReference type="EMBL" id="QPS10011.1"/>
    </source>
</evidence>
<evidence type="ECO:0000256" key="6">
    <source>
        <dbReference type="SAM" id="Phobius"/>
    </source>
</evidence>
<keyword evidence="1 4" id="KW-0349">Heme</keyword>
<dbReference type="Gene3D" id="1.10.760.10">
    <property type="entry name" value="Cytochrome c-like domain"/>
    <property type="match status" value="2"/>
</dbReference>
<feature type="binding site" description="covalent" evidence="4">
    <location>
        <position position="79"/>
    </location>
    <ligand>
        <name>heme c</name>
        <dbReference type="ChEBI" id="CHEBI:61717"/>
        <label>1</label>
    </ligand>
</feature>
<feature type="binding site" description="covalent" evidence="4">
    <location>
        <position position="349"/>
    </location>
    <ligand>
        <name>heme c</name>
        <dbReference type="ChEBI" id="CHEBI:61717"/>
        <label>3</label>
    </ligand>
</feature>
<evidence type="ECO:0000256" key="1">
    <source>
        <dbReference type="ARBA" id="ARBA00022617"/>
    </source>
</evidence>
<dbReference type="SUPFAM" id="SSF46626">
    <property type="entry name" value="Cytochrome c"/>
    <property type="match status" value="3"/>
</dbReference>
<feature type="binding site" description="axial binding residue" evidence="5">
    <location>
        <position position="83"/>
    </location>
    <ligand>
        <name>heme c</name>
        <dbReference type="ChEBI" id="CHEBI:61717"/>
        <label>1</label>
    </ligand>
    <ligandPart>
        <name>Fe</name>
        <dbReference type="ChEBI" id="CHEBI:18248"/>
    </ligandPart>
</feature>
<dbReference type="InterPro" id="IPR014353">
    <property type="entry name" value="Membr-bd_ADH_cyt_c"/>
</dbReference>
<evidence type="ECO:0000256" key="2">
    <source>
        <dbReference type="ARBA" id="ARBA00022723"/>
    </source>
</evidence>
<dbReference type="GO" id="GO:0020037">
    <property type="term" value="F:heme binding"/>
    <property type="evidence" value="ECO:0007669"/>
    <property type="project" value="InterPro"/>
</dbReference>
<dbReference type="RefSeq" id="WP_197956698.1">
    <property type="nucleotide sequence ID" value="NZ_CP065668.1"/>
</dbReference>
<evidence type="ECO:0000256" key="4">
    <source>
        <dbReference type="PIRSR" id="PIRSR000018-50"/>
    </source>
</evidence>
<gene>
    <name evidence="8" type="ORF">I6G66_08425</name>
</gene>
<feature type="transmembrane region" description="Helical" evidence="6">
    <location>
        <begin position="22"/>
        <end position="42"/>
    </location>
</feature>
<keyword evidence="6" id="KW-1133">Transmembrane helix</keyword>
<evidence type="ECO:0000313" key="9">
    <source>
        <dbReference type="Proteomes" id="UP000594778"/>
    </source>
</evidence>
<name>A0A7T2S6X4_DELAC</name>
<evidence type="ECO:0000259" key="7">
    <source>
        <dbReference type="PROSITE" id="PS51007"/>
    </source>
</evidence>
<dbReference type="PANTHER" id="PTHR35008:SF4">
    <property type="entry name" value="BLL4482 PROTEIN"/>
    <property type="match status" value="1"/>
</dbReference>
<proteinExistence type="predicted"/>
<dbReference type="AlphaFoldDB" id="A0A7T2S6X4"/>
<dbReference type="GO" id="GO:0009055">
    <property type="term" value="F:electron transfer activity"/>
    <property type="evidence" value="ECO:0007669"/>
    <property type="project" value="InterPro"/>
</dbReference>
<sequence>MNTLAENAASGSTRGRRRLARAGGLALLIIALLGALLVWFNLRGEQGVHAYGHGGWSGARETPTALIERGAYLARVGNCAGCHTAAGGAEYAGGRGLPTSFGTLYTSNLTPDKESGLGLWTAQDFWRAMHNGRSREGRLLYPAFPYDSYTHVTRADSDALFAYLQSLPAVRAQAPRHALDFPYGWQGSLAVWRALFFTPQDWQDRPQKAAAWNRGAYLAQGLGHCAACHAPRNGMGASSQAMSGGFVSGQAWYAPSLLDPGEAGVRAGQESAWVQLLQTGSGPSGSALGPMAEVVARSTQHWQPQDLQALASYLQEQGEAAGPHRSRPAPAPVPSGQMALGRAIYERQCAVCHGAEGQGTPGAFPALAGNASVTLAEPRNLLLVLLEGGYPPSTRQQPQPHGMPPFGHVLSDAQVAAVASYVRNAWGNKAAEIGNMEVYRAREGRGF</sequence>
<reference evidence="8 9" key="1">
    <citation type="submission" date="2020-12" db="EMBL/GenBank/DDBJ databases">
        <title>FDA dAtabase for Regulatory Grade micrObial Sequences (FDA-ARGOS): Supporting development and validation of Infectious Disease Dx tests.</title>
        <authorList>
            <person name="Sproer C."/>
            <person name="Gronow S."/>
            <person name="Severitt S."/>
            <person name="Schroder I."/>
            <person name="Tallon L."/>
            <person name="Sadzewicz L."/>
            <person name="Zhao X."/>
            <person name="Boylan J."/>
            <person name="Ott S."/>
            <person name="Bowen H."/>
            <person name="Vavikolanu K."/>
            <person name="Mehta A."/>
            <person name="Aluvathingal J."/>
            <person name="Nadendla S."/>
            <person name="Lowell S."/>
            <person name="Myers T."/>
            <person name="Yan Y."/>
            <person name="Sichtig H."/>
        </authorList>
    </citation>
    <scope>NUCLEOTIDE SEQUENCE [LARGE SCALE GENOMIC DNA]</scope>
    <source>
        <strain evidence="8 9">FDAARGOS_909</strain>
    </source>
</reference>
<dbReference type="InterPro" id="IPR051459">
    <property type="entry name" value="Cytochrome_c-type_DH"/>
</dbReference>
<feature type="binding site" description="axial binding residue" evidence="5">
    <location>
        <position position="353"/>
    </location>
    <ligand>
        <name>heme c</name>
        <dbReference type="ChEBI" id="CHEBI:61717"/>
        <label>3</label>
    </ligand>
    <ligandPart>
        <name>Fe</name>
        <dbReference type="ChEBI" id="CHEBI:18248"/>
    </ligandPart>
</feature>
<keyword evidence="6" id="KW-0472">Membrane</keyword>
<dbReference type="GO" id="GO:0005506">
    <property type="term" value="F:iron ion binding"/>
    <property type="evidence" value="ECO:0007669"/>
    <property type="project" value="InterPro"/>
</dbReference>
<feature type="binding site" description="axial binding residue" evidence="5">
    <location>
        <position position="229"/>
    </location>
    <ligand>
        <name>heme c</name>
        <dbReference type="ChEBI" id="CHEBI:61717"/>
        <label>2</label>
    </ligand>
    <ligandPart>
        <name>Fe</name>
        <dbReference type="ChEBI" id="CHEBI:18248"/>
    </ligandPart>
</feature>
<dbReference type="InterPro" id="IPR036909">
    <property type="entry name" value="Cyt_c-like_dom_sf"/>
</dbReference>
<feature type="domain" description="Cytochrome c" evidence="7">
    <location>
        <begin position="210"/>
        <end position="318"/>
    </location>
</feature>
<evidence type="ECO:0000256" key="5">
    <source>
        <dbReference type="PIRSR" id="PIRSR000018-51"/>
    </source>
</evidence>
<organism evidence="8 9">
    <name type="scientific">Delftia acidovorans</name>
    <name type="common">Pseudomonas acidovorans</name>
    <name type="synonym">Comamonas acidovorans</name>
    <dbReference type="NCBI Taxonomy" id="80866"/>
    <lineage>
        <taxon>Bacteria</taxon>
        <taxon>Pseudomonadati</taxon>
        <taxon>Pseudomonadota</taxon>
        <taxon>Betaproteobacteria</taxon>
        <taxon>Burkholderiales</taxon>
        <taxon>Comamonadaceae</taxon>
        <taxon>Delftia</taxon>
    </lineage>
</organism>
<dbReference type="Proteomes" id="UP000594778">
    <property type="component" value="Chromosome"/>
</dbReference>
<feature type="domain" description="Cytochrome c" evidence="7">
    <location>
        <begin position="336"/>
        <end position="426"/>
    </location>
</feature>
<dbReference type="InterPro" id="IPR009056">
    <property type="entry name" value="Cyt_c-like_dom"/>
</dbReference>
<accession>A0A7T2S6X4</accession>
<comment type="cofactor">
    <cofactor evidence="4">
        <name>heme c</name>
        <dbReference type="ChEBI" id="CHEBI:61717"/>
    </cofactor>
    <text evidence="4">Binds 3 heme c groups covalently per subunit.</text>
</comment>
<dbReference type="GO" id="GO:0016020">
    <property type="term" value="C:membrane"/>
    <property type="evidence" value="ECO:0007669"/>
    <property type="project" value="InterPro"/>
</dbReference>
<dbReference type="EMBL" id="CP065668">
    <property type="protein sequence ID" value="QPS10011.1"/>
    <property type="molecule type" value="Genomic_DNA"/>
</dbReference>
<dbReference type="PIRSF" id="PIRSF000018">
    <property type="entry name" value="Mb_ADH_cyt_c"/>
    <property type="match status" value="1"/>
</dbReference>
<keyword evidence="2 5" id="KW-0479">Metal-binding</keyword>
<evidence type="ECO:0000256" key="3">
    <source>
        <dbReference type="ARBA" id="ARBA00023004"/>
    </source>
</evidence>
<keyword evidence="3 5" id="KW-0408">Iron</keyword>
<protein>
    <submittedName>
        <fullName evidence="8">Cytochrome c</fullName>
    </submittedName>
</protein>
<feature type="binding site" description="covalent" evidence="4">
    <location>
        <position position="225"/>
    </location>
    <ligand>
        <name>heme c</name>
        <dbReference type="ChEBI" id="CHEBI:61717"/>
        <label>2</label>
    </ligand>
</feature>